<evidence type="ECO:0000256" key="2">
    <source>
        <dbReference type="ARBA" id="ARBA00022692"/>
    </source>
</evidence>
<organism evidence="7 8">
    <name type="scientific">Phytophthora pseudosyringae</name>
    <dbReference type="NCBI Taxonomy" id="221518"/>
    <lineage>
        <taxon>Eukaryota</taxon>
        <taxon>Sar</taxon>
        <taxon>Stramenopiles</taxon>
        <taxon>Oomycota</taxon>
        <taxon>Peronosporomycetes</taxon>
        <taxon>Peronosporales</taxon>
        <taxon>Peronosporaceae</taxon>
        <taxon>Phytophthora</taxon>
    </lineage>
</organism>
<name>A0A8T1VFQ1_9STRA</name>
<dbReference type="InterPro" id="IPR005821">
    <property type="entry name" value="Ion_trans_dom"/>
</dbReference>
<dbReference type="AlphaFoldDB" id="A0A8T1VFQ1"/>
<dbReference type="Proteomes" id="UP000694044">
    <property type="component" value="Unassembled WGS sequence"/>
</dbReference>
<dbReference type="OrthoDB" id="127567at2759"/>
<dbReference type="GO" id="GO:0016020">
    <property type="term" value="C:membrane"/>
    <property type="evidence" value="ECO:0007669"/>
    <property type="project" value="UniProtKB-SubCell"/>
</dbReference>
<dbReference type="Pfam" id="PF00520">
    <property type="entry name" value="Ion_trans"/>
    <property type="match status" value="1"/>
</dbReference>
<proteinExistence type="predicted"/>
<dbReference type="PANTHER" id="PTHR47823:SF9">
    <property type="entry name" value="CHROMOSOME UNDETERMINED SCAFFOLD_10, WHOLE GENOME SHOTGUN SEQUENCE"/>
    <property type="match status" value="1"/>
</dbReference>
<dbReference type="GO" id="GO:0005216">
    <property type="term" value="F:monoatomic ion channel activity"/>
    <property type="evidence" value="ECO:0007669"/>
    <property type="project" value="InterPro"/>
</dbReference>
<evidence type="ECO:0000313" key="7">
    <source>
        <dbReference type="EMBL" id="KAG7378304.1"/>
    </source>
</evidence>
<keyword evidence="8" id="KW-1185">Reference proteome</keyword>
<gene>
    <name evidence="7" type="ORF">PHYPSEUDO_010261</name>
</gene>
<evidence type="ECO:0000313" key="8">
    <source>
        <dbReference type="Proteomes" id="UP000694044"/>
    </source>
</evidence>
<feature type="transmembrane region" description="Helical" evidence="5">
    <location>
        <begin position="110"/>
        <end position="131"/>
    </location>
</feature>
<accession>A0A8T1VFQ1</accession>
<evidence type="ECO:0000259" key="6">
    <source>
        <dbReference type="Pfam" id="PF00520"/>
    </source>
</evidence>
<evidence type="ECO:0000256" key="3">
    <source>
        <dbReference type="ARBA" id="ARBA00022989"/>
    </source>
</evidence>
<keyword evidence="3 5" id="KW-1133">Transmembrane helix</keyword>
<evidence type="ECO:0000256" key="1">
    <source>
        <dbReference type="ARBA" id="ARBA00004141"/>
    </source>
</evidence>
<protein>
    <recommendedName>
        <fullName evidence="6">Ion transport domain-containing protein</fullName>
    </recommendedName>
</protein>
<keyword evidence="4 5" id="KW-0472">Membrane</keyword>
<feature type="transmembrane region" description="Helical" evidence="5">
    <location>
        <begin position="194"/>
        <end position="214"/>
    </location>
</feature>
<comment type="caution">
    <text evidence="7">The sequence shown here is derived from an EMBL/GenBank/DDBJ whole genome shotgun (WGS) entry which is preliminary data.</text>
</comment>
<keyword evidence="2 5" id="KW-0812">Transmembrane</keyword>
<feature type="domain" description="Ion transport" evidence="6">
    <location>
        <begin position="46"/>
        <end position="212"/>
    </location>
</feature>
<dbReference type="EMBL" id="JAGDFM010000435">
    <property type="protein sequence ID" value="KAG7378304.1"/>
    <property type="molecule type" value="Genomic_DNA"/>
</dbReference>
<comment type="subcellular location">
    <subcellularLocation>
        <location evidence="1">Membrane</location>
        <topology evidence="1">Multi-pass membrane protein</topology>
    </subcellularLocation>
</comment>
<reference evidence="7" key="1">
    <citation type="submission" date="2021-02" db="EMBL/GenBank/DDBJ databases">
        <authorList>
            <person name="Palmer J.M."/>
        </authorList>
    </citation>
    <scope>NUCLEOTIDE SEQUENCE</scope>
    <source>
        <strain evidence="7">SCRP734</strain>
    </source>
</reference>
<evidence type="ECO:0000256" key="5">
    <source>
        <dbReference type="SAM" id="Phobius"/>
    </source>
</evidence>
<dbReference type="PANTHER" id="PTHR47823">
    <property type="entry name" value="ION_TRANS DOMAIN-CONTAINING PROTEIN"/>
    <property type="match status" value="1"/>
</dbReference>
<sequence>MQAQDSVDGRHGEAKWTLANMGPTCIGLDSDSNDKSSWTTRNVELALEVIALTPFELISLATGDLNALHLMRLLKLGRVYKLRRCFTLLSRIYADRAWVQDLSSTGIRSLALSIVFCIGSCHWMACGYMFLAHAQCGLSLEKCNPRVETSWVVRDRLLGASVSRKYARTLYWASRTMVLLGYDDVTPVSTAETIYAIVAQVVGALFSAFMLATVL</sequence>
<evidence type="ECO:0000256" key="4">
    <source>
        <dbReference type="ARBA" id="ARBA00023136"/>
    </source>
</evidence>